<keyword evidence="3" id="KW-1185">Reference proteome</keyword>
<dbReference type="EMBL" id="MU007075">
    <property type="protein sequence ID" value="KAF2424401.1"/>
    <property type="molecule type" value="Genomic_DNA"/>
</dbReference>
<dbReference type="GO" id="GO:0061630">
    <property type="term" value="F:ubiquitin protein ligase activity"/>
    <property type="evidence" value="ECO:0007669"/>
    <property type="project" value="InterPro"/>
</dbReference>
<gene>
    <name evidence="2" type="ORF">EJ08DRAFT_663988</name>
</gene>
<dbReference type="PANTHER" id="PTHR21540">
    <property type="entry name" value="RING FINGER AND SWIM DOMAIN-CONTAINING PROTEIN 2"/>
    <property type="match status" value="1"/>
</dbReference>
<evidence type="ECO:0000313" key="2">
    <source>
        <dbReference type="EMBL" id="KAF2424401.1"/>
    </source>
</evidence>
<sequence>MAGQHYWHPSVGPHVASTSRHNILQVARLFNGVDPTPVPVPADFDASNSWDPYAVFKISASSDVKCQSVLFEHRLSHAQVLLVRDCLRQIVRLEPRQVYLSPTFSRLAELMFCDGHRYPRGTAFRIRQWSKDIMRNLASDGRFYQSAYFKHIASRKPERIAELLDLVEDVPWVGNAPLPVPPDFDLSKTWDPWVAFSVGQFFHAGLQYNGCALRHCSQDSFGFPREYNRFMQLSLVELDPRAIRESPLLDECARALLCHDHRDEYDHIASIIRRWRAKLPGDPDPRPVPGHAEPHGGNQERTQQQQRPREGHVQEEPGNTFEQAQPNANLQDEQTIRQREMPERLRGDTINQTGERFNGAGRLYLYAPALGLHISSVHRNHLVHLLEALGLDSSSGDQPNIAPSTADLAGTWDPVAVFCGLPVFFPESRCPIFQPRRDLQCLNHPDHEDAPLAKEILTRLIYRTAPYTLRDDEASLRLLAATFLCQEHSQDIIIDLVVDQWRENLPGGSNYHSSANLIHHQEKGRLISAPLLLGLDLYHPERFAGITGLNSAAFAKPRKRATRITPANAAPICDRSHVRRRSVNEECSICRDEEVMGLGSFEDLVWCKDGCGKSFHKECFDGWRETQGKDGVVPPKCVNCKRRWDDDCEHS</sequence>
<dbReference type="Gene3D" id="3.30.40.10">
    <property type="entry name" value="Zinc/RING finger domain, C3HC4 (zinc finger)"/>
    <property type="match status" value="1"/>
</dbReference>
<dbReference type="OrthoDB" id="8062037at2759"/>
<organism evidence="2 3">
    <name type="scientific">Tothia fuscella</name>
    <dbReference type="NCBI Taxonomy" id="1048955"/>
    <lineage>
        <taxon>Eukaryota</taxon>
        <taxon>Fungi</taxon>
        <taxon>Dikarya</taxon>
        <taxon>Ascomycota</taxon>
        <taxon>Pezizomycotina</taxon>
        <taxon>Dothideomycetes</taxon>
        <taxon>Pleosporomycetidae</taxon>
        <taxon>Venturiales</taxon>
        <taxon>Cylindrosympodiaceae</taxon>
        <taxon>Tothia</taxon>
    </lineage>
</organism>
<dbReference type="PANTHER" id="PTHR21540:SF0">
    <property type="entry name" value="PHD FAMILY PROTEIN"/>
    <property type="match status" value="1"/>
</dbReference>
<name>A0A9P4TU86_9PEZI</name>
<comment type="caution">
    <text evidence="2">The sequence shown here is derived from an EMBL/GenBank/DDBJ whole genome shotgun (WGS) entry which is preliminary data.</text>
</comment>
<dbReference type="InterPro" id="IPR013083">
    <property type="entry name" value="Znf_RING/FYVE/PHD"/>
</dbReference>
<feature type="region of interest" description="Disordered" evidence="1">
    <location>
        <begin position="278"/>
        <end position="333"/>
    </location>
</feature>
<evidence type="ECO:0000256" key="1">
    <source>
        <dbReference type="SAM" id="MobiDB-lite"/>
    </source>
</evidence>
<feature type="compositionally biased region" description="Polar residues" evidence="1">
    <location>
        <begin position="320"/>
        <end position="333"/>
    </location>
</feature>
<dbReference type="AlphaFoldDB" id="A0A9P4TU86"/>
<proteinExistence type="predicted"/>
<reference evidence="2" key="1">
    <citation type="journal article" date="2020" name="Stud. Mycol.">
        <title>101 Dothideomycetes genomes: a test case for predicting lifestyles and emergence of pathogens.</title>
        <authorList>
            <person name="Haridas S."/>
            <person name="Albert R."/>
            <person name="Binder M."/>
            <person name="Bloem J."/>
            <person name="Labutti K."/>
            <person name="Salamov A."/>
            <person name="Andreopoulos B."/>
            <person name="Baker S."/>
            <person name="Barry K."/>
            <person name="Bills G."/>
            <person name="Bluhm B."/>
            <person name="Cannon C."/>
            <person name="Castanera R."/>
            <person name="Culley D."/>
            <person name="Daum C."/>
            <person name="Ezra D."/>
            <person name="Gonzalez J."/>
            <person name="Henrissat B."/>
            <person name="Kuo A."/>
            <person name="Liang C."/>
            <person name="Lipzen A."/>
            <person name="Lutzoni F."/>
            <person name="Magnuson J."/>
            <person name="Mondo S."/>
            <person name="Nolan M."/>
            <person name="Ohm R."/>
            <person name="Pangilinan J."/>
            <person name="Park H.-J."/>
            <person name="Ramirez L."/>
            <person name="Alfaro M."/>
            <person name="Sun H."/>
            <person name="Tritt A."/>
            <person name="Yoshinaga Y."/>
            <person name="Zwiers L.-H."/>
            <person name="Turgeon B."/>
            <person name="Goodwin S."/>
            <person name="Spatafora J."/>
            <person name="Crous P."/>
            <person name="Grigoriev I."/>
        </authorList>
    </citation>
    <scope>NUCLEOTIDE SEQUENCE</scope>
    <source>
        <strain evidence="2">CBS 130266</strain>
    </source>
</reference>
<protein>
    <recommendedName>
        <fullName evidence="4">RING-type domain-containing protein</fullName>
    </recommendedName>
</protein>
<dbReference type="Proteomes" id="UP000800235">
    <property type="component" value="Unassembled WGS sequence"/>
</dbReference>
<evidence type="ECO:0008006" key="4">
    <source>
        <dbReference type="Google" id="ProtNLM"/>
    </source>
</evidence>
<dbReference type="SUPFAM" id="SSF57850">
    <property type="entry name" value="RING/U-box"/>
    <property type="match status" value="1"/>
</dbReference>
<accession>A0A9P4TU86</accession>
<dbReference type="InterPro" id="IPR039903">
    <property type="entry name" value="Zswim2"/>
</dbReference>
<evidence type="ECO:0000313" key="3">
    <source>
        <dbReference type="Proteomes" id="UP000800235"/>
    </source>
</evidence>